<protein>
    <submittedName>
        <fullName evidence="1">Four helix bundle protein</fullName>
    </submittedName>
</protein>
<dbReference type="Proteomes" id="UP001243717">
    <property type="component" value="Unassembled WGS sequence"/>
</dbReference>
<sequence>MANGGLLDFEQMEVWQDAQDLAVDVYGDFRACRDLTFVDQIKRAAVSISNNIAEGAERSTKPDFARFLDIAKGSTGEVRSMYHLAERLKFVEESTANQRRDQCESISRQLGGFAKHLRKK</sequence>
<keyword evidence="2" id="KW-1185">Reference proteome</keyword>
<dbReference type="InterPro" id="IPR036583">
    <property type="entry name" value="23S_rRNA_IVS_sf"/>
</dbReference>
<gene>
    <name evidence="1" type="ORF">QEH59_08360</name>
</gene>
<dbReference type="Pfam" id="PF05635">
    <property type="entry name" value="23S_rRNA_IVP"/>
    <property type="match status" value="1"/>
</dbReference>
<dbReference type="PANTHER" id="PTHR38471:SF2">
    <property type="entry name" value="FOUR HELIX BUNDLE PROTEIN"/>
    <property type="match status" value="1"/>
</dbReference>
<dbReference type="CDD" id="cd16377">
    <property type="entry name" value="23S_rRNA_IVP_like"/>
    <property type="match status" value="1"/>
</dbReference>
<dbReference type="RefSeq" id="WP_308984911.1">
    <property type="nucleotide sequence ID" value="NZ_JARXIC010000011.1"/>
</dbReference>
<comment type="caution">
    <text evidence="1">The sequence shown here is derived from an EMBL/GenBank/DDBJ whole genome shotgun (WGS) entry which is preliminary data.</text>
</comment>
<dbReference type="EMBL" id="JARXIC010000011">
    <property type="protein sequence ID" value="MDQ8194436.1"/>
    <property type="molecule type" value="Genomic_DNA"/>
</dbReference>
<name>A0ABU1AL18_9BACT</name>
<evidence type="ECO:0000313" key="2">
    <source>
        <dbReference type="Proteomes" id="UP001243717"/>
    </source>
</evidence>
<proteinExistence type="predicted"/>
<dbReference type="NCBIfam" id="TIGR02436">
    <property type="entry name" value="four helix bundle protein"/>
    <property type="match status" value="1"/>
</dbReference>
<dbReference type="Gene3D" id="1.20.1440.60">
    <property type="entry name" value="23S rRNA-intervening sequence"/>
    <property type="match status" value="1"/>
</dbReference>
<dbReference type="PANTHER" id="PTHR38471">
    <property type="entry name" value="FOUR HELIX BUNDLE PROTEIN"/>
    <property type="match status" value="1"/>
</dbReference>
<accession>A0ABU1AL18</accession>
<dbReference type="SUPFAM" id="SSF158446">
    <property type="entry name" value="IVS-encoded protein-like"/>
    <property type="match status" value="1"/>
</dbReference>
<organism evidence="1 2">
    <name type="scientific">Thalassobacterium sedimentorum</name>
    <dbReference type="NCBI Taxonomy" id="3041258"/>
    <lineage>
        <taxon>Bacteria</taxon>
        <taxon>Pseudomonadati</taxon>
        <taxon>Verrucomicrobiota</taxon>
        <taxon>Opitutia</taxon>
        <taxon>Puniceicoccales</taxon>
        <taxon>Coraliomargaritaceae</taxon>
        <taxon>Thalassobacterium</taxon>
    </lineage>
</organism>
<evidence type="ECO:0000313" key="1">
    <source>
        <dbReference type="EMBL" id="MDQ8194436.1"/>
    </source>
</evidence>
<dbReference type="InterPro" id="IPR012657">
    <property type="entry name" value="23S_rRNA-intervening_sequence"/>
</dbReference>
<reference evidence="1 2" key="1">
    <citation type="submission" date="2023-04" db="EMBL/GenBank/DDBJ databases">
        <title>A novel bacteria isolated from coastal sediment.</title>
        <authorList>
            <person name="Liu X.-J."/>
            <person name="Du Z.-J."/>
        </authorList>
    </citation>
    <scope>NUCLEOTIDE SEQUENCE [LARGE SCALE GENOMIC DNA]</scope>
    <source>
        <strain evidence="1 2">SDUM461004</strain>
    </source>
</reference>